<feature type="domain" description="PucR C-terminal helix-turn-helix" evidence="2">
    <location>
        <begin position="410"/>
        <end position="467"/>
    </location>
</feature>
<evidence type="ECO:0000256" key="1">
    <source>
        <dbReference type="SAM" id="MobiDB-lite"/>
    </source>
</evidence>
<dbReference type="Proteomes" id="UP001551482">
    <property type="component" value="Unassembled WGS sequence"/>
</dbReference>
<dbReference type="Pfam" id="PF14361">
    <property type="entry name" value="RsbRD_N"/>
    <property type="match status" value="1"/>
</dbReference>
<dbReference type="InterPro" id="IPR025751">
    <property type="entry name" value="RsbRD_N_dom"/>
</dbReference>
<protein>
    <submittedName>
        <fullName evidence="4">Helix-turn-helix domain-containing protein</fullName>
    </submittedName>
</protein>
<sequence>MTRHKPATPRGRSVTPETAPHHSPEVPADPADRAAPPGPAPPGPTPPGPTPPNPTPAAPTAAGPNATARPPLPLTLGGRAVGPWLEGRAARLTGHVVRRIVDELPVYRLLPREEVHGEIAEIIDHNLRILAHVLAERRPATEGELGAQRLSAARRAEEGIPLDAVLGAYHVGMLAAWEQISADARPEELADVKEALALLLRMLRQVTVAVSAAYLEERRTLENQEHHGRRSLMAALIAGEPVDDLAERVGLRPAPNYVVLTLVIGPHPDERDTTGSPKISARRKLRRAQAELERFADEPVLAVIDAAGGTVLLPVSDRPPAWSDLCALIDRTAKAAGAEITAAGAVTAPAGVPDAVRQTAEVVDLVRRTGRGTGLFRLADVLLDYQLSRPGEARERLAALLEPLAARPELLETLEVFLRLGLSRRRAAARLHVHPNTIDYRLRRIAQLTGLNAARTTDLPVISAALVARHAGGGATLPING</sequence>
<dbReference type="EMBL" id="JBEZFP010000062">
    <property type="protein sequence ID" value="MEU8136404.1"/>
    <property type="molecule type" value="Genomic_DNA"/>
</dbReference>
<dbReference type="Gene3D" id="1.10.10.2840">
    <property type="entry name" value="PucR C-terminal helix-turn-helix domain"/>
    <property type="match status" value="1"/>
</dbReference>
<evidence type="ECO:0000259" key="3">
    <source>
        <dbReference type="Pfam" id="PF14361"/>
    </source>
</evidence>
<dbReference type="Pfam" id="PF13556">
    <property type="entry name" value="HTH_30"/>
    <property type="match status" value="1"/>
</dbReference>
<name>A0ABV3DMI8_9ACTN</name>
<reference evidence="4 5" key="1">
    <citation type="submission" date="2024-06" db="EMBL/GenBank/DDBJ databases">
        <title>The Natural Products Discovery Center: Release of the First 8490 Sequenced Strains for Exploring Actinobacteria Biosynthetic Diversity.</title>
        <authorList>
            <person name="Kalkreuter E."/>
            <person name="Kautsar S.A."/>
            <person name="Yang D."/>
            <person name="Bader C.D."/>
            <person name="Teijaro C.N."/>
            <person name="Fluegel L."/>
            <person name="Davis C.M."/>
            <person name="Simpson J.R."/>
            <person name="Lauterbach L."/>
            <person name="Steele A.D."/>
            <person name="Gui C."/>
            <person name="Meng S."/>
            <person name="Li G."/>
            <person name="Viehrig K."/>
            <person name="Ye F."/>
            <person name="Su P."/>
            <person name="Kiefer A.F."/>
            <person name="Nichols A."/>
            <person name="Cepeda A.J."/>
            <person name="Yan W."/>
            <person name="Fan B."/>
            <person name="Jiang Y."/>
            <person name="Adhikari A."/>
            <person name="Zheng C.-J."/>
            <person name="Schuster L."/>
            <person name="Cowan T.M."/>
            <person name="Smanski M.J."/>
            <person name="Chevrette M.G."/>
            <person name="De Carvalho L.P.S."/>
            <person name="Shen B."/>
        </authorList>
    </citation>
    <scope>NUCLEOTIDE SEQUENCE [LARGE SCALE GENOMIC DNA]</scope>
    <source>
        <strain evidence="4 5">NPDC048946</strain>
    </source>
</reference>
<dbReference type="InterPro" id="IPR042070">
    <property type="entry name" value="PucR_C-HTH_sf"/>
</dbReference>
<dbReference type="InterPro" id="IPR025736">
    <property type="entry name" value="PucR_C-HTH_dom"/>
</dbReference>
<dbReference type="PANTHER" id="PTHR33744">
    <property type="entry name" value="CARBOHYDRATE DIACID REGULATOR"/>
    <property type="match status" value="1"/>
</dbReference>
<comment type="caution">
    <text evidence="4">The sequence shown here is derived from an EMBL/GenBank/DDBJ whole genome shotgun (WGS) entry which is preliminary data.</text>
</comment>
<feature type="domain" description="RsbT co-antagonist protein RsbRD N-terminal" evidence="3">
    <location>
        <begin position="91"/>
        <end position="226"/>
    </location>
</feature>
<dbReference type="RefSeq" id="WP_358356887.1">
    <property type="nucleotide sequence ID" value="NZ_JBEZFP010000062.1"/>
</dbReference>
<evidence type="ECO:0000313" key="5">
    <source>
        <dbReference type="Proteomes" id="UP001551482"/>
    </source>
</evidence>
<organism evidence="4 5">
    <name type="scientific">Streptodolium elevatio</name>
    <dbReference type="NCBI Taxonomy" id="3157996"/>
    <lineage>
        <taxon>Bacteria</taxon>
        <taxon>Bacillati</taxon>
        <taxon>Actinomycetota</taxon>
        <taxon>Actinomycetes</taxon>
        <taxon>Kitasatosporales</taxon>
        <taxon>Streptomycetaceae</taxon>
        <taxon>Streptodolium</taxon>
    </lineage>
</organism>
<proteinExistence type="predicted"/>
<feature type="region of interest" description="Disordered" evidence="1">
    <location>
        <begin position="1"/>
        <end position="74"/>
    </location>
</feature>
<evidence type="ECO:0000313" key="4">
    <source>
        <dbReference type="EMBL" id="MEU8136404.1"/>
    </source>
</evidence>
<evidence type="ECO:0000259" key="2">
    <source>
        <dbReference type="Pfam" id="PF13556"/>
    </source>
</evidence>
<keyword evidence="5" id="KW-1185">Reference proteome</keyword>
<gene>
    <name evidence="4" type="ORF">AB0C36_23200</name>
</gene>
<dbReference type="PANTHER" id="PTHR33744:SF1">
    <property type="entry name" value="DNA-BINDING TRANSCRIPTIONAL ACTIVATOR ADER"/>
    <property type="match status" value="1"/>
</dbReference>
<accession>A0ABV3DMI8</accession>
<dbReference type="InterPro" id="IPR051448">
    <property type="entry name" value="CdaR-like_regulators"/>
</dbReference>
<feature type="compositionally biased region" description="Pro residues" evidence="1">
    <location>
        <begin position="36"/>
        <end position="57"/>
    </location>
</feature>
<feature type="compositionally biased region" description="Low complexity" evidence="1">
    <location>
        <begin position="58"/>
        <end position="69"/>
    </location>
</feature>